<reference evidence="1" key="1">
    <citation type="submission" date="2018-02" db="EMBL/GenBank/DDBJ databases">
        <title>Rhizophora mucronata_Transcriptome.</title>
        <authorList>
            <person name="Meera S.P."/>
            <person name="Sreeshan A."/>
            <person name="Augustine A."/>
        </authorList>
    </citation>
    <scope>NUCLEOTIDE SEQUENCE</scope>
    <source>
        <tissue evidence="1">Leaf</tissue>
    </source>
</reference>
<protein>
    <submittedName>
        <fullName evidence="1">Uncharacterized protein</fullName>
    </submittedName>
</protein>
<proteinExistence type="predicted"/>
<dbReference type="AlphaFoldDB" id="A0A2P2NA73"/>
<sequence length="40" mass="4582">MINNHNSMNKKSWEIIAKSISKSAIYILSLKNKTPYISSK</sequence>
<accession>A0A2P2NA73</accession>
<organism evidence="1">
    <name type="scientific">Rhizophora mucronata</name>
    <name type="common">Asiatic mangrove</name>
    <dbReference type="NCBI Taxonomy" id="61149"/>
    <lineage>
        <taxon>Eukaryota</taxon>
        <taxon>Viridiplantae</taxon>
        <taxon>Streptophyta</taxon>
        <taxon>Embryophyta</taxon>
        <taxon>Tracheophyta</taxon>
        <taxon>Spermatophyta</taxon>
        <taxon>Magnoliopsida</taxon>
        <taxon>eudicotyledons</taxon>
        <taxon>Gunneridae</taxon>
        <taxon>Pentapetalae</taxon>
        <taxon>rosids</taxon>
        <taxon>fabids</taxon>
        <taxon>Malpighiales</taxon>
        <taxon>Rhizophoraceae</taxon>
        <taxon>Rhizophora</taxon>
    </lineage>
</organism>
<name>A0A2P2NA73_RHIMU</name>
<dbReference type="EMBL" id="GGEC01058872">
    <property type="protein sequence ID" value="MBX39356.1"/>
    <property type="molecule type" value="Transcribed_RNA"/>
</dbReference>
<evidence type="ECO:0000313" key="1">
    <source>
        <dbReference type="EMBL" id="MBX39356.1"/>
    </source>
</evidence>